<keyword evidence="2" id="KW-0238">DNA-binding</keyword>
<dbReference type="InterPro" id="IPR011991">
    <property type="entry name" value="ArsR-like_HTH"/>
</dbReference>
<dbReference type="PRINTS" id="PR00778">
    <property type="entry name" value="HTHARSR"/>
</dbReference>
<evidence type="ECO:0000259" key="4">
    <source>
        <dbReference type="PROSITE" id="PS50987"/>
    </source>
</evidence>
<dbReference type="Pfam" id="PF01022">
    <property type="entry name" value="HTH_5"/>
    <property type="match status" value="1"/>
</dbReference>
<evidence type="ECO:0000256" key="1">
    <source>
        <dbReference type="ARBA" id="ARBA00023015"/>
    </source>
</evidence>
<reference evidence="5 6" key="1">
    <citation type="submission" date="2019-02" db="EMBL/GenBank/DDBJ databases">
        <title>Genome sequencing of Clostridium botulinum clinical isolates.</title>
        <authorList>
            <person name="Brunt J."/>
            <person name="Van Vliet A.H.M."/>
            <person name="Stringer S.C."/>
            <person name="Grant K.A."/>
            <person name="Carter A.C."/>
            <person name="Peck M.W."/>
        </authorList>
    </citation>
    <scope>NUCLEOTIDE SEQUENCE [LARGE SCALE GENOMIC DNA]</scope>
    <source>
        <strain evidence="5 6">R1125/03</strain>
    </source>
</reference>
<dbReference type="EMBL" id="SGJP01000002">
    <property type="protein sequence ID" value="NFA59073.1"/>
    <property type="molecule type" value="Genomic_DNA"/>
</dbReference>
<dbReference type="PANTHER" id="PTHR33154:SF33">
    <property type="entry name" value="TRANSCRIPTIONAL REPRESSOR SDPR"/>
    <property type="match status" value="1"/>
</dbReference>
<dbReference type="Gene3D" id="1.10.10.10">
    <property type="entry name" value="Winged helix-like DNA-binding domain superfamily/Winged helix DNA-binding domain"/>
    <property type="match status" value="1"/>
</dbReference>
<evidence type="ECO:0000313" key="5">
    <source>
        <dbReference type="EMBL" id="NFA59073.1"/>
    </source>
</evidence>
<dbReference type="SUPFAM" id="SSF46785">
    <property type="entry name" value="Winged helix' DNA-binding domain"/>
    <property type="match status" value="1"/>
</dbReference>
<dbReference type="CDD" id="cd00090">
    <property type="entry name" value="HTH_ARSR"/>
    <property type="match status" value="1"/>
</dbReference>
<keyword evidence="1" id="KW-0805">Transcription regulation</keyword>
<dbReference type="InterPro" id="IPR001845">
    <property type="entry name" value="HTH_ArsR_DNA-bd_dom"/>
</dbReference>
<evidence type="ECO:0000256" key="3">
    <source>
        <dbReference type="ARBA" id="ARBA00023163"/>
    </source>
</evidence>
<dbReference type="AlphaFoldDB" id="A0A6M0SV91"/>
<dbReference type="InterPro" id="IPR036390">
    <property type="entry name" value="WH_DNA-bd_sf"/>
</dbReference>
<accession>A0A6M0SV91</accession>
<dbReference type="Proteomes" id="UP000473089">
    <property type="component" value="Unassembled WGS sequence"/>
</dbReference>
<dbReference type="PROSITE" id="PS50987">
    <property type="entry name" value="HTH_ARSR_2"/>
    <property type="match status" value="1"/>
</dbReference>
<gene>
    <name evidence="5" type="ORF">EXM42_01250</name>
</gene>
<dbReference type="NCBIfam" id="NF033788">
    <property type="entry name" value="HTH_metalloreg"/>
    <property type="match status" value="1"/>
</dbReference>
<protein>
    <submittedName>
        <fullName evidence="5">ArsR family transcriptional regulator</fullName>
    </submittedName>
</protein>
<dbReference type="SMART" id="SM00418">
    <property type="entry name" value="HTH_ARSR"/>
    <property type="match status" value="1"/>
</dbReference>
<dbReference type="GO" id="GO:0003700">
    <property type="term" value="F:DNA-binding transcription factor activity"/>
    <property type="evidence" value="ECO:0007669"/>
    <property type="project" value="InterPro"/>
</dbReference>
<comment type="caution">
    <text evidence="5">The sequence shown here is derived from an EMBL/GenBank/DDBJ whole genome shotgun (WGS) entry which is preliminary data.</text>
</comment>
<feature type="domain" description="HTH arsR-type" evidence="4">
    <location>
        <begin position="9"/>
        <end position="116"/>
    </location>
</feature>
<proteinExistence type="predicted"/>
<sequence length="121" mass="14102">MENECKERLEEIASKFKICGEAIYAIGDETRQLILLTLLESDFNGVRVGEISKKTHLSRPAVSHHLQILKRAEIVNVRKEGTKNYYYLDSNESQWKNIRDLINLIFVGIQHISEDDKRKEE</sequence>
<organism evidence="5 6">
    <name type="scientific">Clostridium botulinum</name>
    <dbReference type="NCBI Taxonomy" id="1491"/>
    <lineage>
        <taxon>Bacteria</taxon>
        <taxon>Bacillati</taxon>
        <taxon>Bacillota</taxon>
        <taxon>Clostridia</taxon>
        <taxon>Eubacteriales</taxon>
        <taxon>Clostridiaceae</taxon>
        <taxon>Clostridium</taxon>
    </lineage>
</organism>
<evidence type="ECO:0000313" key="6">
    <source>
        <dbReference type="Proteomes" id="UP000473089"/>
    </source>
</evidence>
<dbReference type="PANTHER" id="PTHR33154">
    <property type="entry name" value="TRANSCRIPTIONAL REGULATOR, ARSR FAMILY"/>
    <property type="match status" value="1"/>
</dbReference>
<keyword evidence="3" id="KW-0804">Transcription</keyword>
<dbReference type="InterPro" id="IPR051081">
    <property type="entry name" value="HTH_MetalResp_TranReg"/>
</dbReference>
<name>A0A6M0SV91_CLOBO</name>
<dbReference type="InterPro" id="IPR036388">
    <property type="entry name" value="WH-like_DNA-bd_sf"/>
</dbReference>
<dbReference type="GO" id="GO:0003677">
    <property type="term" value="F:DNA binding"/>
    <property type="evidence" value="ECO:0007669"/>
    <property type="project" value="UniProtKB-KW"/>
</dbReference>
<evidence type="ECO:0000256" key="2">
    <source>
        <dbReference type="ARBA" id="ARBA00023125"/>
    </source>
</evidence>